<evidence type="ECO:0000313" key="1">
    <source>
        <dbReference type="EMBL" id="GFH11778.1"/>
    </source>
</evidence>
<name>A0A699YVZ3_HAELA</name>
<dbReference type="Proteomes" id="UP000485058">
    <property type="component" value="Unassembled WGS sequence"/>
</dbReference>
<comment type="caution">
    <text evidence="1">The sequence shown here is derived from an EMBL/GenBank/DDBJ whole genome shotgun (WGS) entry which is preliminary data.</text>
</comment>
<sequence>MLLMGCAEYTQCTWTWCMSAYHLHYCLTPLVAQAWVLLALGLQSSLVWPVAQLQRPPPALPNALHLPAQPWCACCALLAGVCWAQGLGAAGGGPPALLGASRLQAGYPCVCPAAPRTAAGHSLLS</sequence>
<dbReference type="AlphaFoldDB" id="A0A699YVZ3"/>
<dbReference type="EMBL" id="BLLF01000435">
    <property type="protein sequence ID" value="GFH11778.1"/>
    <property type="molecule type" value="Genomic_DNA"/>
</dbReference>
<proteinExistence type="predicted"/>
<reference evidence="1 2" key="1">
    <citation type="submission" date="2020-02" db="EMBL/GenBank/DDBJ databases">
        <title>Draft genome sequence of Haematococcus lacustris strain NIES-144.</title>
        <authorList>
            <person name="Morimoto D."/>
            <person name="Nakagawa S."/>
            <person name="Yoshida T."/>
            <person name="Sawayama S."/>
        </authorList>
    </citation>
    <scope>NUCLEOTIDE SEQUENCE [LARGE SCALE GENOMIC DNA]</scope>
    <source>
        <strain evidence="1 2">NIES-144</strain>
    </source>
</reference>
<keyword evidence="2" id="KW-1185">Reference proteome</keyword>
<protein>
    <submittedName>
        <fullName evidence="1">Uncharacterized protein</fullName>
    </submittedName>
</protein>
<gene>
    <name evidence="1" type="ORF">HaLaN_07334</name>
</gene>
<organism evidence="1 2">
    <name type="scientific">Haematococcus lacustris</name>
    <name type="common">Green alga</name>
    <name type="synonym">Haematococcus pluvialis</name>
    <dbReference type="NCBI Taxonomy" id="44745"/>
    <lineage>
        <taxon>Eukaryota</taxon>
        <taxon>Viridiplantae</taxon>
        <taxon>Chlorophyta</taxon>
        <taxon>core chlorophytes</taxon>
        <taxon>Chlorophyceae</taxon>
        <taxon>CS clade</taxon>
        <taxon>Chlamydomonadales</taxon>
        <taxon>Haematococcaceae</taxon>
        <taxon>Haematococcus</taxon>
    </lineage>
</organism>
<evidence type="ECO:0000313" key="2">
    <source>
        <dbReference type="Proteomes" id="UP000485058"/>
    </source>
</evidence>
<accession>A0A699YVZ3</accession>